<comment type="cofactor">
    <cofactor evidence="10">
        <name>[2Fe-2S] cluster</name>
        <dbReference type="ChEBI" id="CHEBI:190135"/>
    </cofactor>
</comment>
<evidence type="ECO:0000256" key="2">
    <source>
        <dbReference type="ARBA" id="ARBA00001974"/>
    </source>
</evidence>
<comment type="cofactor">
    <cofactor evidence="2">
        <name>FAD</name>
        <dbReference type="ChEBI" id="CHEBI:57692"/>
    </cofactor>
</comment>
<proteinExistence type="inferred from homology"/>
<evidence type="ECO:0000256" key="9">
    <source>
        <dbReference type="ARBA" id="ARBA00023014"/>
    </source>
</evidence>
<sequence>HLRTLPLLSIENLPNEVYGAFIVSTQGPAKSFTLDASEALKLPGVVALHTAKDVPGKNSYIFPMPSVGGVTDEPIYADKEVSCAGTPLGAIFAKTHALAHHAASLVKVTYHGVEEAQTDVRKIVESGDQSRLRLAAEKKADAVKTNVKHTIEGSHWFPTQYHFTMETQTCYSVPSEDGLDVYPATQTPSNIQDAISYALDIPHNSINVSVRRIGGGYGGKLLKSGITAVSCALAAHLLQRPVRVIMTLEENMEIVGKRPSLLSKYKVGVDENGVIQNLHVDYYEDDGVSQNDSSAGYTQYFMTSGIYDSSTWSINCYGVRTDLPSQTWCRAPASTEGISIVETIMEHIAHALKRDPTQVRMANRKQDDSPIPFLIEDLKKTSDYEKRAKAIENFNKTNRWRKRGISLVPMNYPFSYFGNYHSMVSVYADDGSVAVSHGCVEMGQGLNTKVAQVCAHVLGVDVQSVSIKPYYSIISPNVCPTGGSGGSESAVYATKIACEEIMRRLAPLKKENPKASWQEIITLAKAKHINLNASYMFTPSCDGKSYNIYGVAAIEVEVDILTGQHLILRADILEDTGVSLSPEVDIGQIEGAYVMGLGLYTSEELQYQDVTGRLLTNRTWNYKIPGAKDIPIDFRIVMRKNAPNPVGVLKSKATGEPPLCMSIGVVFAFRRALESARADAGLPDKHFEIDLPLTTERIWLYGGASAEQFQI</sequence>
<evidence type="ECO:0000256" key="1">
    <source>
        <dbReference type="ARBA" id="ARBA00001924"/>
    </source>
</evidence>
<dbReference type="Pfam" id="PF02738">
    <property type="entry name" value="MoCoBD_1"/>
    <property type="match status" value="1"/>
</dbReference>
<gene>
    <name evidence="12" type="ORF">g.42834</name>
</gene>
<keyword evidence="4" id="KW-0500">Molybdenum</keyword>
<keyword evidence="8" id="KW-0408">Iron</keyword>
<dbReference type="AlphaFoldDB" id="A0A1B6ENJ0"/>
<organism evidence="12">
    <name type="scientific">Cuerna arida</name>
    <dbReference type="NCBI Taxonomy" id="1464854"/>
    <lineage>
        <taxon>Eukaryota</taxon>
        <taxon>Metazoa</taxon>
        <taxon>Ecdysozoa</taxon>
        <taxon>Arthropoda</taxon>
        <taxon>Hexapoda</taxon>
        <taxon>Insecta</taxon>
        <taxon>Pterygota</taxon>
        <taxon>Neoptera</taxon>
        <taxon>Paraneoptera</taxon>
        <taxon>Hemiptera</taxon>
        <taxon>Auchenorrhyncha</taxon>
        <taxon>Membracoidea</taxon>
        <taxon>Cicadellidae</taxon>
        <taxon>Cicadellinae</taxon>
        <taxon>Proconiini</taxon>
        <taxon>Cuerna</taxon>
    </lineage>
</organism>
<evidence type="ECO:0000256" key="3">
    <source>
        <dbReference type="ARBA" id="ARBA00006849"/>
    </source>
</evidence>
<evidence type="ECO:0000256" key="7">
    <source>
        <dbReference type="ARBA" id="ARBA00023002"/>
    </source>
</evidence>
<dbReference type="InterPro" id="IPR016208">
    <property type="entry name" value="Ald_Oxase/xanthine_DH-like"/>
</dbReference>
<dbReference type="SUPFAM" id="SSF54665">
    <property type="entry name" value="CO dehydrogenase molybdoprotein N-domain-like"/>
    <property type="match status" value="1"/>
</dbReference>
<name>A0A1B6ENJ0_9HEMI</name>
<dbReference type="PANTHER" id="PTHR11908:SF132">
    <property type="entry name" value="ALDEHYDE OXIDASE 1-RELATED"/>
    <property type="match status" value="1"/>
</dbReference>
<comment type="cofactor">
    <cofactor evidence="1">
        <name>Mo-molybdopterin</name>
        <dbReference type="ChEBI" id="CHEBI:71302"/>
    </cofactor>
</comment>
<dbReference type="InterPro" id="IPR046867">
    <property type="entry name" value="AldOxase/xan_DH_MoCoBD2"/>
</dbReference>
<evidence type="ECO:0000256" key="6">
    <source>
        <dbReference type="ARBA" id="ARBA00022723"/>
    </source>
</evidence>
<dbReference type="InterPro" id="IPR008274">
    <property type="entry name" value="AldOxase/xan_DH_MoCoBD1"/>
</dbReference>
<dbReference type="GO" id="GO:0051537">
    <property type="term" value="F:2 iron, 2 sulfur cluster binding"/>
    <property type="evidence" value="ECO:0007669"/>
    <property type="project" value="UniProtKB-KW"/>
</dbReference>
<comment type="similarity">
    <text evidence="3">Belongs to the xanthine dehydrogenase family.</text>
</comment>
<dbReference type="InterPro" id="IPR037165">
    <property type="entry name" value="AldOxase/xan_DH_Mopterin-bd_sf"/>
</dbReference>
<evidence type="ECO:0000256" key="10">
    <source>
        <dbReference type="ARBA" id="ARBA00034078"/>
    </source>
</evidence>
<keyword evidence="7" id="KW-0560">Oxidoreductase</keyword>
<dbReference type="Gene3D" id="3.30.365.10">
    <property type="entry name" value="Aldehyde oxidase/xanthine dehydrogenase, molybdopterin binding domain"/>
    <property type="match status" value="4"/>
</dbReference>
<dbReference type="Pfam" id="PF20256">
    <property type="entry name" value="MoCoBD_2"/>
    <property type="match status" value="1"/>
</dbReference>
<dbReference type="EMBL" id="GECZ01030284">
    <property type="protein sequence ID" value="JAS39485.1"/>
    <property type="molecule type" value="Transcribed_RNA"/>
</dbReference>
<keyword evidence="9" id="KW-0411">Iron-sulfur</keyword>
<keyword evidence="6" id="KW-0479">Metal-binding</keyword>
<accession>A0A1B6ENJ0</accession>
<dbReference type="SUPFAM" id="SSF56003">
    <property type="entry name" value="Molybdenum cofactor-binding domain"/>
    <property type="match status" value="1"/>
</dbReference>
<keyword evidence="5" id="KW-0001">2Fe-2S</keyword>
<feature type="non-terminal residue" evidence="12">
    <location>
        <position position="1"/>
    </location>
</feature>
<evidence type="ECO:0000313" key="12">
    <source>
        <dbReference type="EMBL" id="JAS39485.1"/>
    </source>
</evidence>
<evidence type="ECO:0000256" key="8">
    <source>
        <dbReference type="ARBA" id="ARBA00023004"/>
    </source>
</evidence>
<protein>
    <recommendedName>
        <fullName evidence="11">Aldehyde oxidase/xanthine dehydrogenase a/b hammerhead domain-containing protein</fullName>
    </recommendedName>
</protein>
<evidence type="ECO:0000256" key="5">
    <source>
        <dbReference type="ARBA" id="ARBA00022714"/>
    </source>
</evidence>
<dbReference type="SMART" id="SM01008">
    <property type="entry name" value="Ald_Xan_dh_C"/>
    <property type="match status" value="1"/>
</dbReference>
<feature type="domain" description="Aldehyde oxidase/xanthine dehydrogenase a/b hammerhead" evidence="11">
    <location>
        <begin position="6"/>
        <end position="114"/>
    </location>
</feature>
<dbReference type="FunFam" id="3.30.365.10:FF:000002">
    <property type="entry name" value="Xanthine dehydrogenase oxidase"/>
    <property type="match status" value="1"/>
</dbReference>
<evidence type="ECO:0000259" key="11">
    <source>
        <dbReference type="SMART" id="SM01008"/>
    </source>
</evidence>
<reference evidence="12" key="1">
    <citation type="submission" date="2015-11" db="EMBL/GenBank/DDBJ databases">
        <title>De novo transcriptome assembly of four potential Pierce s Disease insect vectors from Arizona vineyards.</title>
        <authorList>
            <person name="Tassone E.E."/>
        </authorList>
    </citation>
    <scope>NUCLEOTIDE SEQUENCE</scope>
</reference>
<dbReference type="InterPro" id="IPR036856">
    <property type="entry name" value="Ald_Oxase/Xan_DH_a/b_sf"/>
</dbReference>
<dbReference type="Pfam" id="PF01315">
    <property type="entry name" value="Ald_Xan_dh_C"/>
    <property type="match status" value="1"/>
</dbReference>
<dbReference type="PANTHER" id="PTHR11908">
    <property type="entry name" value="XANTHINE DEHYDROGENASE"/>
    <property type="match status" value="1"/>
</dbReference>
<dbReference type="FunFam" id="3.30.365.10:FF:000001">
    <property type="entry name" value="Xanthine dehydrogenase oxidase"/>
    <property type="match status" value="1"/>
</dbReference>
<dbReference type="GO" id="GO:0016491">
    <property type="term" value="F:oxidoreductase activity"/>
    <property type="evidence" value="ECO:0007669"/>
    <property type="project" value="UniProtKB-KW"/>
</dbReference>
<dbReference type="Gene3D" id="3.90.1170.50">
    <property type="entry name" value="Aldehyde oxidase/xanthine dehydrogenase, a/b hammerhead"/>
    <property type="match status" value="1"/>
</dbReference>
<dbReference type="InterPro" id="IPR000674">
    <property type="entry name" value="Ald_Oxase/Xan_DH_a/b"/>
</dbReference>
<dbReference type="GO" id="GO:0005506">
    <property type="term" value="F:iron ion binding"/>
    <property type="evidence" value="ECO:0007669"/>
    <property type="project" value="InterPro"/>
</dbReference>
<evidence type="ECO:0000256" key="4">
    <source>
        <dbReference type="ARBA" id="ARBA00022505"/>
    </source>
</evidence>